<name>A0A061QRR6_9CHLO</name>
<protein>
    <submittedName>
        <fullName evidence="3">Uncharacterized protein</fullName>
    </submittedName>
</protein>
<dbReference type="EMBL" id="GBEZ01023520">
    <property type="protein sequence ID" value="JAC63372.1"/>
    <property type="molecule type" value="Transcribed_RNA"/>
</dbReference>
<dbReference type="AlphaFoldDB" id="A0A061QRR6"/>
<organism evidence="3">
    <name type="scientific">Tetraselmis sp. GSL018</name>
    <dbReference type="NCBI Taxonomy" id="582737"/>
    <lineage>
        <taxon>Eukaryota</taxon>
        <taxon>Viridiplantae</taxon>
        <taxon>Chlorophyta</taxon>
        <taxon>core chlorophytes</taxon>
        <taxon>Chlorodendrophyceae</taxon>
        <taxon>Chlorodendrales</taxon>
        <taxon>Chlorodendraceae</taxon>
        <taxon>Tetraselmis</taxon>
    </lineage>
</organism>
<keyword evidence="2" id="KW-0812">Transmembrane</keyword>
<proteinExistence type="predicted"/>
<evidence type="ECO:0000256" key="1">
    <source>
        <dbReference type="SAM" id="MobiDB-lite"/>
    </source>
</evidence>
<feature type="non-terminal residue" evidence="3">
    <location>
        <position position="90"/>
    </location>
</feature>
<feature type="non-terminal residue" evidence="3">
    <location>
        <position position="1"/>
    </location>
</feature>
<keyword evidence="2" id="KW-0472">Membrane</keyword>
<feature type="transmembrane region" description="Helical" evidence="2">
    <location>
        <begin position="23"/>
        <end position="42"/>
    </location>
</feature>
<evidence type="ECO:0000256" key="2">
    <source>
        <dbReference type="SAM" id="Phobius"/>
    </source>
</evidence>
<gene>
    <name evidence="3" type="ORF">TSPGSL018_20831</name>
</gene>
<keyword evidence="2" id="KW-1133">Transmembrane helix</keyword>
<reference evidence="3" key="1">
    <citation type="submission" date="2014-05" db="EMBL/GenBank/DDBJ databases">
        <title>The transcriptome of the halophilic microalga Tetraselmis sp. GSL018 isolated from the Great Salt Lake, Utah.</title>
        <authorList>
            <person name="Jinkerson R.E."/>
            <person name="D'Adamo S."/>
            <person name="Posewitz M.C."/>
        </authorList>
    </citation>
    <scope>NUCLEOTIDE SEQUENCE</scope>
    <source>
        <strain evidence="3">GSL018</strain>
    </source>
</reference>
<accession>A0A061QRR6</accession>
<sequence length="90" mass="9585">AWFFWMKADLSWVYQHISSEACAGAAALVAIVYIGLLVYAAVQTIDARRKRHASIKWGKGLGPGQQKLLGMPAAQSSGPASADGVQVRQG</sequence>
<evidence type="ECO:0000313" key="3">
    <source>
        <dbReference type="EMBL" id="JAC63372.1"/>
    </source>
</evidence>
<feature type="region of interest" description="Disordered" evidence="1">
    <location>
        <begin position="71"/>
        <end position="90"/>
    </location>
</feature>